<comment type="similarity">
    <text evidence="1">Belongs to the metallo-beta-lactamase superfamily. Class-B beta-lactamase family.</text>
</comment>
<feature type="chain" id="PRO_5017364197" evidence="2">
    <location>
        <begin position="34"/>
        <end position="313"/>
    </location>
</feature>
<evidence type="ECO:0000313" key="4">
    <source>
        <dbReference type="EMBL" id="RIH64170.1"/>
    </source>
</evidence>
<feature type="signal peptide" evidence="2">
    <location>
        <begin position="1"/>
        <end position="33"/>
    </location>
</feature>
<dbReference type="PANTHER" id="PTHR42951:SF4">
    <property type="entry name" value="ACYL-COENZYME A THIOESTERASE MBLAC2"/>
    <property type="match status" value="1"/>
</dbReference>
<dbReference type="PANTHER" id="PTHR42951">
    <property type="entry name" value="METALLO-BETA-LACTAMASE DOMAIN-CONTAINING"/>
    <property type="match status" value="1"/>
</dbReference>
<name>A0A399D1D1_9BACT</name>
<dbReference type="GO" id="GO:0017001">
    <property type="term" value="P:antibiotic catabolic process"/>
    <property type="evidence" value="ECO:0007669"/>
    <property type="project" value="UniProtKB-ARBA"/>
</dbReference>
<dbReference type="Proteomes" id="UP000266441">
    <property type="component" value="Unassembled WGS sequence"/>
</dbReference>
<evidence type="ECO:0000259" key="3">
    <source>
        <dbReference type="SMART" id="SM00849"/>
    </source>
</evidence>
<dbReference type="GO" id="GO:0016787">
    <property type="term" value="F:hydrolase activity"/>
    <property type="evidence" value="ECO:0007669"/>
    <property type="project" value="UniProtKB-KW"/>
</dbReference>
<evidence type="ECO:0000256" key="1">
    <source>
        <dbReference type="ARBA" id="ARBA00005250"/>
    </source>
</evidence>
<reference evidence="4 5" key="1">
    <citation type="journal article" date="2015" name="Int. J. Syst. Evol. Microbiol.">
        <title>Mariniphaga sediminis sp. nov., isolated from coastal sediment.</title>
        <authorList>
            <person name="Wang F.Q."/>
            <person name="Shen Q.Y."/>
            <person name="Chen G.J."/>
            <person name="Du Z.J."/>
        </authorList>
    </citation>
    <scope>NUCLEOTIDE SEQUENCE [LARGE SCALE GENOMIC DNA]</scope>
    <source>
        <strain evidence="4 5">SY21</strain>
    </source>
</reference>
<protein>
    <submittedName>
        <fullName evidence="4">MBL fold metallo-hydrolase</fullName>
    </submittedName>
</protein>
<dbReference type="InterPro" id="IPR001279">
    <property type="entry name" value="Metallo-B-lactamas"/>
</dbReference>
<sequence>MYQPLVGSKKRKMETKIISIFLVSFLISLNQYAQDIDNNQPNRTNNLIDSLIQINRINDNTIMALFGSDAITAINTDKGIVLIDAGISTGLTSKFRDRIKTKFQCDNFVYVINTHAHHDHNRGNSVFNKSKIVGHENSLKEIKNQWEDPEKVKSTVGKIIKEYDLELQKYEQNSEEWDNAFKQKTRYQNSYNDIENLTPIMKPNITFSDSLNIDMRNITFELKYFGKCHSMSDILIYVPELKLLFTGDLMFQYGRPSMNNKTMSDKDLWVKAIRWLEKRMYNIDNVIGGHGQIMSIDDLKSFNKKMLEQIEVD</sequence>
<feature type="domain" description="Metallo-beta-lactamase" evidence="3">
    <location>
        <begin position="68"/>
        <end position="290"/>
    </location>
</feature>
<gene>
    <name evidence="4" type="ORF">D1164_16580</name>
</gene>
<proteinExistence type="inferred from homology"/>
<dbReference type="OrthoDB" id="9769598at2"/>
<dbReference type="Gene3D" id="3.60.15.10">
    <property type="entry name" value="Ribonuclease Z/Hydroxyacylglutathione hydrolase-like"/>
    <property type="match status" value="1"/>
</dbReference>
<dbReference type="EMBL" id="QWET01000013">
    <property type="protein sequence ID" value="RIH64170.1"/>
    <property type="molecule type" value="Genomic_DNA"/>
</dbReference>
<keyword evidence="4" id="KW-0378">Hydrolase</keyword>
<comment type="caution">
    <text evidence="4">The sequence shown here is derived from an EMBL/GenBank/DDBJ whole genome shotgun (WGS) entry which is preliminary data.</text>
</comment>
<dbReference type="AlphaFoldDB" id="A0A399D1D1"/>
<dbReference type="SMART" id="SM00849">
    <property type="entry name" value="Lactamase_B"/>
    <property type="match status" value="1"/>
</dbReference>
<evidence type="ECO:0000313" key="5">
    <source>
        <dbReference type="Proteomes" id="UP000266441"/>
    </source>
</evidence>
<evidence type="ECO:0000256" key="2">
    <source>
        <dbReference type="SAM" id="SignalP"/>
    </source>
</evidence>
<dbReference type="Pfam" id="PF00753">
    <property type="entry name" value="Lactamase_B"/>
    <property type="match status" value="1"/>
</dbReference>
<organism evidence="4 5">
    <name type="scientific">Mariniphaga sediminis</name>
    <dbReference type="NCBI Taxonomy" id="1628158"/>
    <lineage>
        <taxon>Bacteria</taxon>
        <taxon>Pseudomonadati</taxon>
        <taxon>Bacteroidota</taxon>
        <taxon>Bacteroidia</taxon>
        <taxon>Marinilabiliales</taxon>
        <taxon>Prolixibacteraceae</taxon>
        <taxon>Mariniphaga</taxon>
    </lineage>
</organism>
<dbReference type="SUPFAM" id="SSF56281">
    <property type="entry name" value="Metallo-hydrolase/oxidoreductase"/>
    <property type="match status" value="1"/>
</dbReference>
<keyword evidence="5" id="KW-1185">Reference proteome</keyword>
<dbReference type="InterPro" id="IPR036866">
    <property type="entry name" value="RibonucZ/Hydroxyglut_hydro"/>
</dbReference>
<accession>A0A399D1D1</accession>
<dbReference type="InterPro" id="IPR050855">
    <property type="entry name" value="NDM-1-like"/>
</dbReference>
<keyword evidence="2" id="KW-0732">Signal</keyword>